<keyword evidence="5" id="KW-0283">Flagellar rotation</keyword>
<accession>A0A1J5SU08</accession>
<dbReference type="GO" id="GO:0071978">
    <property type="term" value="P:bacterial-type flagellum-dependent swarming motility"/>
    <property type="evidence" value="ECO:0007669"/>
    <property type="project" value="TreeGrafter"/>
</dbReference>
<evidence type="ECO:0000256" key="8">
    <source>
        <dbReference type="SAM" id="Phobius"/>
    </source>
</evidence>
<reference evidence="9" key="1">
    <citation type="submission" date="2016-10" db="EMBL/GenBank/DDBJ databases">
        <title>Sequence of Gallionella enrichment culture.</title>
        <authorList>
            <person name="Poehlein A."/>
            <person name="Muehling M."/>
            <person name="Daniel R."/>
        </authorList>
    </citation>
    <scope>NUCLEOTIDE SEQUENCE</scope>
</reference>
<keyword evidence="9" id="KW-0966">Cell projection</keyword>
<dbReference type="Pfam" id="PF03748">
    <property type="entry name" value="FliL"/>
    <property type="match status" value="1"/>
</dbReference>
<feature type="transmembrane region" description="Helical" evidence="8">
    <location>
        <begin position="28"/>
        <end position="48"/>
    </location>
</feature>
<gene>
    <name evidence="9" type="ORF">GALL_69600</name>
</gene>
<evidence type="ECO:0000256" key="2">
    <source>
        <dbReference type="ARBA" id="ARBA00022475"/>
    </source>
</evidence>
<protein>
    <submittedName>
        <fullName evidence="9">Flagellar basal body-associated protein FliL</fullName>
    </submittedName>
</protein>
<evidence type="ECO:0000256" key="4">
    <source>
        <dbReference type="ARBA" id="ARBA00022692"/>
    </source>
</evidence>
<keyword evidence="4 8" id="KW-0812">Transmembrane</keyword>
<evidence type="ECO:0000256" key="7">
    <source>
        <dbReference type="ARBA" id="ARBA00023136"/>
    </source>
</evidence>
<keyword evidence="3" id="KW-0145">Chemotaxis</keyword>
<dbReference type="GO" id="GO:0006935">
    <property type="term" value="P:chemotaxis"/>
    <property type="evidence" value="ECO:0007669"/>
    <property type="project" value="UniProtKB-KW"/>
</dbReference>
<name>A0A1J5SU08_9ZZZZ</name>
<evidence type="ECO:0000256" key="1">
    <source>
        <dbReference type="ARBA" id="ARBA00004162"/>
    </source>
</evidence>
<evidence type="ECO:0000256" key="3">
    <source>
        <dbReference type="ARBA" id="ARBA00022500"/>
    </source>
</evidence>
<dbReference type="PANTHER" id="PTHR35091">
    <property type="entry name" value="FLAGELLAR PROTEIN FLIL"/>
    <property type="match status" value="1"/>
</dbReference>
<comment type="subcellular location">
    <subcellularLocation>
        <location evidence="1">Cell membrane</location>
        <topology evidence="1">Single-pass membrane protein</topology>
    </subcellularLocation>
</comment>
<dbReference type="PANTHER" id="PTHR35091:SF2">
    <property type="entry name" value="FLAGELLAR PROTEIN FLIL"/>
    <property type="match status" value="1"/>
</dbReference>
<organism evidence="9">
    <name type="scientific">mine drainage metagenome</name>
    <dbReference type="NCBI Taxonomy" id="410659"/>
    <lineage>
        <taxon>unclassified sequences</taxon>
        <taxon>metagenomes</taxon>
        <taxon>ecological metagenomes</taxon>
    </lineage>
</organism>
<dbReference type="GO" id="GO:0005886">
    <property type="term" value="C:plasma membrane"/>
    <property type="evidence" value="ECO:0007669"/>
    <property type="project" value="UniProtKB-SubCell"/>
</dbReference>
<evidence type="ECO:0000256" key="5">
    <source>
        <dbReference type="ARBA" id="ARBA00022779"/>
    </source>
</evidence>
<keyword evidence="6 8" id="KW-1133">Transmembrane helix</keyword>
<comment type="caution">
    <text evidence="9">The sequence shown here is derived from an EMBL/GenBank/DDBJ whole genome shotgun (WGS) entry which is preliminary data.</text>
</comment>
<sequence length="205" mass="21427">MSKPTAKSAAPAAKEETPVAAPPKSKKMLIIGIVLLLAAIAGGAVWFFTRGHAPADGHAEAAKEEIPHAAKFVPLGENFTVNLQREEGDQYLQAGITLKVLQPELEEKIKAMMPEIRSKLLFLLSSKKPSELQTVDGKKKLIAEIIAETDAVLGVAAPAASMPAHEAAHDSAASAPVAASQVAPAPVAPKTTGVVDVLFTSFIIQ</sequence>
<keyword evidence="9" id="KW-0969">Cilium</keyword>
<dbReference type="AlphaFoldDB" id="A0A1J5SU08"/>
<dbReference type="InterPro" id="IPR005503">
    <property type="entry name" value="FliL"/>
</dbReference>
<keyword evidence="2" id="KW-1003">Cell membrane</keyword>
<proteinExistence type="predicted"/>
<dbReference type="GO" id="GO:0009425">
    <property type="term" value="C:bacterial-type flagellum basal body"/>
    <property type="evidence" value="ECO:0007669"/>
    <property type="project" value="InterPro"/>
</dbReference>
<evidence type="ECO:0000313" key="9">
    <source>
        <dbReference type="EMBL" id="OIR11467.1"/>
    </source>
</evidence>
<dbReference type="EMBL" id="MLJW01000020">
    <property type="protein sequence ID" value="OIR11467.1"/>
    <property type="molecule type" value="Genomic_DNA"/>
</dbReference>
<evidence type="ECO:0000256" key="6">
    <source>
        <dbReference type="ARBA" id="ARBA00022989"/>
    </source>
</evidence>
<keyword evidence="7 8" id="KW-0472">Membrane</keyword>
<keyword evidence="9" id="KW-0282">Flagellum</keyword>